<feature type="domain" description="Methyl-accepting transducer" evidence="5">
    <location>
        <begin position="121"/>
        <end position="357"/>
    </location>
</feature>
<evidence type="ECO:0000256" key="4">
    <source>
        <dbReference type="SAM" id="Phobius"/>
    </source>
</evidence>
<feature type="transmembrane region" description="Helical" evidence="4">
    <location>
        <begin position="42"/>
        <end position="65"/>
    </location>
</feature>
<evidence type="ECO:0000256" key="3">
    <source>
        <dbReference type="PROSITE-ProRule" id="PRU00284"/>
    </source>
</evidence>
<evidence type="ECO:0000313" key="7">
    <source>
        <dbReference type="EMBL" id="KAB0664763.1"/>
    </source>
</evidence>
<gene>
    <name evidence="7" type="ORF">F6V25_11920</name>
</gene>
<dbReference type="PANTHER" id="PTHR32089">
    <property type="entry name" value="METHYL-ACCEPTING CHEMOTAXIS PROTEIN MCPB"/>
    <property type="match status" value="1"/>
</dbReference>
<dbReference type="GO" id="GO:0016020">
    <property type="term" value="C:membrane"/>
    <property type="evidence" value="ECO:0007669"/>
    <property type="project" value="InterPro"/>
</dbReference>
<keyword evidence="1 3" id="KW-0807">Transducer</keyword>
<name>A0A7J4ZPE8_9BACT</name>
<dbReference type="InterPro" id="IPR004090">
    <property type="entry name" value="Chemotax_Me-accpt_rcpt"/>
</dbReference>
<dbReference type="SMART" id="SM00283">
    <property type="entry name" value="MA"/>
    <property type="match status" value="1"/>
</dbReference>
<dbReference type="InterPro" id="IPR003660">
    <property type="entry name" value="HAMP_dom"/>
</dbReference>
<protein>
    <submittedName>
        <fullName evidence="7">Methyl-accepting chemotaxis protein</fullName>
    </submittedName>
</protein>
<evidence type="ECO:0000259" key="6">
    <source>
        <dbReference type="PROSITE" id="PS50885"/>
    </source>
</evidence>
<dbReference type="Proteomes" id="UP000420562">
    <property type="component" value="Unassembled WGS sequence"/>
</dbReference>
<evidence type="ECO:0000259" key="5">
    <source>
        <dbReference type="PROSITE" id="PS50111"/>
    </source>
</evidence>
<dbReference type="InterPro" id="IPR004089">
    <property type="entry name" value="MCPsignal_dom"/>
</dbReference>
<evidence type="ECO:0000256" key="2">
    <source>
        <dbReference type="ARBA" id="ARBA00029447"/>
    </source>
</evidence>
<keyword evidence="8" id="KW-1185">Reference proteome</keyword>
<dbReference type="PROSITE" id="PS50885">
    <property type="entry name" value="HAMP"/>
    <property type="match status" value="1"/>
</dbReference>
<dbReference type="Pfam" id="PF07238">
    <property type="entry name" value="PilZ"/>
    <property type="match status" value="1"/>
</dbReference>
<dbReference type="GO" id="GO:0035438">
    <property type="term" value="F:cyclic-di-GMP binding"/>
    <property type="evidence" value="ECO:0007669"/>
    <property type="project" value="InterPro"/>
</dbReference>
<dbReference type="AlphaFoldDB" id="A0A7J4ZPE8"/>
<evidence type="ECO:0000313" key="8">
    <source>
        <dbReference type="Proteomes" id="UP000420562"/>
    </source>
</evidence>
<dbReference type="PROSITE" id="PS50111">
    <property type="entry name" value="CHEMOTAXIS_TRANSDUC_2"/>
    <property type="match status" value="1"/>
</dbReference>
<keyword evidence="4" id="KW-0472">Membrane</keyword>
<accession>A0A7J4ZPE8</accession>
<keyword evidence="4" id="KW-1133">Transmembrane helix</keyword>
<dbReference type="Gene3D" id="2.40.10.220">
    <property type="entry name" value="predicted glycosyltransferase like domains"/>
    <property type="match status" value="1"/>
</dbReference>
<evidence type="ECO:0000256" key="1">
    <source>
        <dbReference type="ARBA" id="ARBA00023224"/>
    </source>
</evidence>
<dbReference type="GO" id="GO:0007165">
    <property type="term" value="P:signal transduction"/>
    <property type="evidence" value="ECO:0007669"/>
    <property type="project" value="UniProtKB-KW"/>
</dbReference>
<comment type="caution">
    <text evidence="7">The sequence shown here is derived from an EMBL/GenBank/DDBJ whole genome shotgun (WGS) entry which is preliminary data.</text>
</comment>
<dbReference type="RefSeq" id="WP_151128782.1">
    <property type="nucleotide sequence ID" value="NZ_VZQZ01000007.1"/>
</dbReference>
<dbReference type="Pfam" id="PF00672">
    <property type="entry name" value="HAMP"/>
    <property type="match status" value="1"/>
</dbReference>
<dbReference type="GO" id="GO:0004888">
    <property type="term" value="F:transmembrane signaling receptor activity"/>
    <property type="evidence" value="ECO:0007669"/>
    <property type="project" value="InterPro"/>
</dbReference>
<sequence>MNALWNYYLCLSIKTRLTILCVCYSGCIIAATFAGRSLDSPLLQFCAAAFFICLGALFGGINVWAISNSIGRTIGYLQTMSKGDLSPEIIVRRNNEISKILMAMRVMVANLTDVLRNIHEASLQMEQSSFQIAEISNDISNASHSQQERAQDVTAATSEVRMISESVRELSERVRSTSSETEQEAERGLMATRDNIAQMRLTVEEVNRAALETAGLHQVGEKIHQIIESITDIADQTNLLALNAAIEAARAGEQGRGFAVVADEVRNLASRTARETEEISGIIAELTSQVNQSRKTMEQIVTRVHDGEQKTQETAEIIERMVASVRESTAANTRISEVSQSQMEQLSTLQLSLDSLFHTIRESGSKVGITATISTDLNNVTQEFNKLMARFTFDTATTILPTQNENRLYPRAQNGLLVYVRRAGQQSPIKGISSDFSLSGLKLRLPGNTDIPHNETLEVDIMTPCKSRDEYERQTPLRIAARVVWNSKQKDNGLYGLHFIDATPQQLQRIESCFAYFHKNPRFQER</sequence>
<dbReference type="CDD" id="cd11386">
    <property type="entry name" value="MCP_signal"/>
    <property type="match status" value="1"/>
</dbReference>
<dbReference type="Pfam" id="PF00015">
    <property type="entry name" value="MCPsignal"/>
    <property type="match status" value="1"/>
</dbReference>
<reference evidence="7 8" key="1">
    <citation type="submission" date="2019-09" db="EMBL/GenBank/DDBJ databases">
        <title>Geobacter sp. Red96, a novel strain isolated from paddy soil.</title>
        <authorList>
            <person name="Xu Z."/>
            <person name="Masuda Y."/>
            <person name="Itoh H."/>
            <person name="Senoo K."/>
        </authorList>
    </citation>
    <scope>NUCLEOTIDE SEQUENCE [LARGE SCALE GENOMIC DNA]</scope>
    <source>
        <strain evidence="7 8">Red96</strain>
    </source>
</reference>
<dbReference type="Gene3D" id="1.10.287.950">
    <property type="entry name" value="Methyl-accepting chemotaxis protein"/>
    <property type="match status" value="1"/>
</dbReference>
<dbReference type="GO" id="GO:0006935">
    <property type="term" value="P:chemotaxis"/>
    <property type="evidence" value="ECO:0007669"/>
    <property type="project" value="InterPro"/>
</dbReference>
<feature type="domain" description="HAMP" evidence="6">
    <location>
        <begin position="64"/>
        <end position="116"/>
    </location>
</feature>
<keyword evidence="4" id="KW-0812">Transmembrane</keyword>
<dbReference type="SUPFAM" id="SSF141371">
    <property type="entry name" value="PilZ domain-like"/>
    <property type="match status" value="1"/>
</dbReference>
<dbReference type="PANTHER" id="PTHR32089:SF112">
    <property type="entry name" value="LYSOZYME-LIKE PROTEIN-RELATED"/>
    <property type="match status" value="1"/>
</dbReference>
<dbReference type="EMBL" id="VZQZ01000007">
    <property type="protein sequence ID" value="KAB0664763.1"/>
    <property type="molecule type" value="Genomic_DNA"/>
</dbReference>
<comment type="similarity">
    <text evidence="2">Belongs to the methyl-accepting chemotaxis (MCP) protein family.</text>
</comment>
<dbReference type="SUPFAM" id="SSF58104">
    <property type="entry name" value="Methyl-accepting chemotaxis protein (MCP) signaling domain"/>
    <property type="match status" value="1"/>
</dbReference>
<proteinExistence type="inferred from homology"/>
<dbReference type="SMART" id="SM00304">
    <property type="entry name" value="HAMP"/>
    <property type="match status" value="1"/>
</dbReference>
<organism evidence="7 8">
    <name type="scientific">Oryzomonas japonica</name>
    <dbReference type="NCBI Taxonomy" id="2603858"/>
    <lineage>
        <taxon>Bacteria</taxon>
        <taxon>Pseudomonadati</taxon>
        <taxon>Thermodesulfobacteriota</taxon>
        <taxon>Desulfuromonadia</taxon>
        <taxon>Geobacterales</taxon>
        <taxon>Geobacteraceae</taxon>
        <taxon>Oryzomonas</taxon>
    </lineage>
</organism>
<feature type="transmembrane region" description="Helical" evidence="4">
    <location>
        <begin position="17"/>
        <end position="35"/>
    </location>
</feature>
<dbReference type="InterPro" id="IPR009875">
    <property type="entry name" value="PilZ_domain"/>
</dbReference>
<dbReference type="PRINTS" id="PR00260">
    <property type="entry name" value="CHEMTRNSDUCR"/>
</dbReference>